<comment type="caution">
    <text evidence="1">The sequence shown here is derived from an EMBL/GenBank/DDBJ whole genome shotgun (WGS) entry which is preliminary data.</text>
</comment>
<dbReference type="OrthoDB" id="9764164at2"/>
<reference evidence="1 2" key="1">
    <citation type="submission" date="2019-06" db="EMBL/GenBank/DDBJ databases">
        <title>Gramella sabulilitoris sp. nov., isolated from a marine sand.</title>
        <authorList>
            <person name="Yoon J.-H."/>
        </authorList>
    </citation>
    <scope>NUCLEOTIDE SEQUENCE [LARGE SCALE GENOMIC DNA]</scope>
    <source>
        <strain evidence="1 2">HSMS-1</strain>
    </source>
</reference>
<dbReference type="AlphaFoldDB" id="A0A550HZN2"/>
<protein>
    <submittedName>
        <fullName evidence="1">G-D-S-L family lipolytic protein</fullName>
    </submittedName>
</protein>
<accession>A0A550HZN2</accession>
<dbReference type="Gene3D" id="3.40.50.1110">
    <property type="entry name" value="SGNH hydrolase"/>
    <property type="match status" value="2"/>
</dbReference>
<dbReference type="SUPFAM" id="SSF52266">
    <property type="entry name" value="SGNH hydrolase"/>
    <property type="match status" value="2"/>
</dbReference>
<dbReference type="Proteomes" id="UP000315131">
    <property type="component" value="Unassembled WGS sequence"/>
</dbReference>
<gene>
    <name evidence="1" type="ORF">FGM01_11900</name>
</gene>
<evidence type="ECO:0000313" key="2">
    <source>
        <dbReference type="Proteomes" id="UP000315131"/>
    </source>
</evidence>
<proteinExistence type="predicted"/>
<dbReference type="PROSITE" id="PS51257">
    <property type="entry name" value="PROKAR_LIPOPROTEIN"/>
    <property type="match status" value="1"/>
</dbReference>
<keyword evidence="2" id="KW-1185">Reference proteome</keyword>
<dbReference type="GO" id="GO:0016788">
    <property type="term" value="F:hydrolase activity, acting on ester bonds"/>
    <property type="evidence" value="ECO:0007669"/>
    <property type="project" value="UniProtKB-ARBA"/>
</dbReference>
<organism evidence="1 2">
    <name type="scientific">Christiangramia sabulilitoris</name>
    <dbReference type="NCBI Taxonomy" id="2583991"/>
    <lineage>
        <taxon>Bacteria</taxon>
        <taxon>Pseudomonadati</taxon>
        <taxon>Bacteroidota</taxon>
        <taxon>Flavobacteriia</taxon>
        <taxon>Flavobacteriales</taxon>
        <taxon>Flavobacteriaceae</taxon>
        <taxon>Christiangramia</taxon>
    </lineage>
</organism>
<dbReference type="InterPro" id="IPR036514">
    <property type="entry name" value="SGNH_hydro_sf"/>
</dbReference>
<evidence type="ECO:0000313" key="1">
    <source>
        <dbReference type="EMBL" id="TRO64197.1"/>
    </source>
</evidence>
<sequence>MKNYFKYLAILALGVVSCEPELENSIEDGELYTNGSADFSNYVALGNSLTAGYADGSLYITGQQNSYPNILADKFAAVQETDGFTQPLMNDNFGGLLAGGTQIPGFDTRLVLAVGANGPFPARYRGATPTTDITNVLSGPFNNMGVPGAKSYHLVAPGYGNVAGVSAGLANPFFVRFASAANSTILDDALAQDPTFFTLWIGNNDVLGYATSGGTGTFQLGNPNFAEYGMNDITDPTAFAGLYGQLAGALAQTADGVLLTIPDVTLAPFFTTVPNNALVIDAATAGQLTAYFQAVAGVFTQVLMQQGVPQEQAVAIASQYAITFNEGPNRFLIDVPASQTNPLGFRQMTQEELLLLTIDQGALAAGYGSVEFTQEVGEVIAVLQGGGSPTQEQVGILFGAVSGIDDKDALDSEEILNIKQATGLFNDAIAATAGSLNLGLVEIDEVLGRLNNGGIAFDGGVITSDFVTGGAFSLDGIHLTPRGYAVVANEIIAEINATYGSNVPKADVGAYGTVTLSQDVQ</sequence>
<name>A0A550HZN2_9FLAO</name>
<dbReference type="RefSeq" id="WP_143411394.1">
    <property type="nucleotide sequence ID" value="NZ_VHSF01000003.1"/>
</dbReference>
<dbReference type="EMBL" id="VHSF01000003">
    <property type="protein sequence ID" value="TRO64197.1"/>
    <property type="molecule type" value="Genomic_DNA"/>
</dbReference>